<protein>
    <submittedName>
        <fullName evidence="1">Uncharacterized protein</fullName>
    </submittedName>
</protein>
<dbReference type="Proteomes" id="UP000260680">
    <property type="component" value="Unassembled WGS sequence"/>
</dbReference>
<comment type="caution">
    <text evidence="1">The sequence shown here is derived from an EMBL/GenBank/DDBJ whole genome shotgun (WGS) entry which is preliminary data.</text>
</comment>
<evidence type="ECO:0000313" key="1">
    <source>
        <dbReference type="EMBL" id="RFZ78511.1"/>
    </source>
</evidence>
<proteinExistence type="predicted"/>
<evidence type="ECO:0000313" key="2">
    <source>
        <dbReference type="Proteomes" id="UP000260680"/>
    </source>
</evidence>
<dbReference type="OrthoDB" id="1655367at2"/>
<sequence length="146" mass="16794">MNQKYLAAYTQGMDEDIQLCIKADAENIAAFIAKYPFAPKITMETLNGYFLLNTRMGFIDRCYDQNYLATQLIPVLAPMQMGKRDIPEIISLSDYSELSPEDTPLLPDWNAWRDYGISDKDFPAFRESLLEMENDPADVDSEEMDR</sequence>
<gene>
    <name evidence="1" type="ORF">DS742_12965</name>
</gene>
<name>A0A3E2NC99_9FIRM</name>
<dbReference type="AlphaFoldDB" id="A0A3E2NC99"/>
<dbReference type="EMBL" id="QOHO01000035">
    <property type="protein sequence ID" value="RFZ78511.1"/>
    <property type="molecule type" value="Genomic_DNA"/>
</dbReference>
<accession>A0A3E2NC99</accession>
<reference evidence="1 2" key="1">
    <citation type="submission" date="2018-07" db="EMBL/GenBank/DDBJ databases">
        <title>New species, Clostridium PI-S10-A1B.</title>
        <authorList>
            <person name="Krishna G."/>
            <person name="Summeta K."/>
            <person name="Shikha S."/>
            <person name="Prabhu P.B."/>
            <person name="Suresh K."/>
        </authorList>
    </citation>
    <scope>NUCLEOTIDE SEQUENCE [LARGE SCALE GENOMIC DNA]</scope>
    <source>
        <strain evidence="1 2">PI-S10-A1B</strain>
    </source>
</reference>
<dbReference type="RefSeq" id="WP_117417419.1">
    <property type="nucleotide sequence ID" value="NZ_QOHO01000035.1"/>
</dbReference>
<organism evidence="1 2">
    <name type="scientific">Lacrimispora amygdalina</name>
    <dbReference type="NCBI Taxonomy" id="253257"/>
    <lineage>
        <taxon>Bacteria</taxon>
        <taxon>Bacillati</taxon>
        <taxon>Bacillota</taxon>
        <taxon>Clostridia</taxon>
        <taxon>Lachnospirales</taxon>
        <taxon>Lachnospiraceae</taxon>
        <taxon>Lacrimispora</taxon>
    </lineage>
</organism>